<sequence length="126" mass="14503">MGLADLKKNATRSERAYSEEAFSPSIDDFIDDAIFYAMGQQKLPSSQSKNNVVTFHRAEQSLTQTPAQHPLKRGTYTLGDSTVTKLRALAEEAGISRSRMLRFLVNYYEHLNPQQRRLLYRQFMIE</sequence>
<proteinExistence type="predicted"/>
<dbReference type="InterPro" id="IPR013321">
    <property type="entry name" value="Arc_rbn_hlx_hlx"/>
</dbReference>
<reference evidence="1 2" key="1">
    <citation type="submission" date="2014-06" db="EMBL/GenBank/DDBJ databases">
        <title>Shewanella sp. YQH10.</title>
        <authorList>
            <person name="Liu Y."/>
            <person name="Zeng R."/>
        </authorList>
    </citation>
    <scope>NUCLEOTIDE SEQUENCE [LARGE SCALE GENOMIC DNA]</scope>
    <source>
        <strain evidence="1 2">YQH10</strain>
    </source>
</reference>
<protein>
    <recommendedName>
        <fullName evidence="3">CopG family transcriptional regulator</fullName>
    </recommendedName>
</protein>
<dbReference type="Gene3D" id="1.10.1220.10">
    <property type="entry name" value="Met repressor-like"/>
    <property type="match status" value="1"/>
</dbReference>
<dbReference type="Proteomes" id="UP000029264">
    <property type="component" value="Unassembled WGS sequence"/>
</dbReference>
<keyword evidence="2" id="KW-1185">Reference proteome</keyword>
<dbReference type="eggNOG" id="ENOG5030PAM">
    <property type="taxonomic scope" value="Bacteria"/>
</dbReference>
<accession>A0A094JFX4</accession>
<evidence type="ECO:0000313" key="1">
    <source>
        <dbReference type="EMBL" id="KFZ38152.1"/>
    </source>
</evidence>
<organism evidence="1 2">
    <name type="scientific">Shewanella mangrovi</name>
    <dbReference type="NCBI Taxonomy" id="1515746"/>
    <lineage>
        <taxon>Bacteria</taxon>
        <taxon>Pseudomonadati</taxon>
        <taxon>Pseudomonadota</taxon>
        <taxon>Gammaproteobacteria</taxon>
        <taxon>Alteromonadales</taxon>
        <taxon>Shewanellaceae</taxon>
        <taxon>Shewanella</taxon>
    </lineage>
</organism>
<comment type="caution">
    <text evidence="1">The sequence shown here is derived from an EMBL/GenBank/DDBJ whole genome shotgun (WGS) entry which is preliminary data.</text>
</comment>
<dbReference type="GO" id="GO:0006355">
    <property type="term" value="P:regulation of DNA-templated transcription"/>
    <property type="evidence" value="ECO:0007669"/>
    <property type="project" value="InterPro"/>
</dbReference>
<dbReference type="AlphaFoldDB" id="A0A094JFX4"/>
<name>A0A094JFX4_9GAMM</name>
<evidence type="ECO:0000313" key="2">
    <source>
        <dbReference type="Proteomes" id="UP000029264"/>
    </source>
</evidence>
<gene>
    <name evidence="1" type="ORF">HR45_06515</name>
</gene>
<dbReference type="EMBL" id="JPEO01000003">
    <property type="protein sequence ID" value="KFZ38152.1"/>
    <property type="molecule type" value="Genomic_DNA"/>
</dbReference>
<dbReference type="RefSeq" id="WP_037440913.1">
    <property type="nucleotide sequence ID" value="NZ_JPEO01000003.1"/>
</dbReference>
<evidence type="ECO:0008006" key="3">
    <source>
        <dbReference type="Google" id="ProtNLM"/>
    </source>
</evidence>
<dbReference type="OrthoDB" id="5593192at2"/>